<feature type="chain" id="PRO_5037451290" evidence="1">
    <location>
        <begin position="33"/>
        <end position="484"/>
    </location>
</feature>
<evidence type="ECO:0000313" key="3">
    <source>
        <dbReference type="Proteomes" id="UP000617628"/>
    </source>
</evidence>
<dbReference type="SUPFAM" id="SSF50939">
    <property type="entry name" value="Sialidases"/>
    <property type="match status" value="1"/>
</dbReference>
<dbReference type="InterPro" id="IPR036278">
    <property type="entry name" value="Sialidase_sf"/>
</dbReference>
<dbReference type="RefSeq" id="WP_200357579.1">
    <property type="nucleotide sequence ID" value="NZ_JAENIL010000046.1"/>
</dbReference>
<gene>
    <name evidence="2" type="ORF">JIN87_20935</name>
</gene>
<dbReference type="AlphaFoldDB" id="A0A934VMZ4"/>
<dbReference type="EMBL" id="JAENIL010000046">
    <property type="protein sequence ID" value="MBK1879366.1"/>
    <property type="molecule type" value="Genomic_DNA"/>
</dbReference>
<evidence type="ECO:0000313" key="2">
    <source>
        <dbReference type="EMBL" id="MBK1879366.1"/>
    </source>
</evidence>
<sequence length="484" mass="54032">MMTPSSRSAHTGSFSLRYLLAACSLGMLFTFADSECRATEVKASVCEMVDHFADNAWGNPLAVVQHPAGEHHNGITYVSYQGPKEDPYVASYNHETGEWKGPYKAGNSELGKSPKQPARIDNHGKPTLIIDDVGYIHVFFGGHGATAEHGENKLGNTHFGANKHAVSKRPYDITEWEELDTIPPFGTYNQAVKMDNGDIYLFYRHGAHRSDWVYQKSTDNGRTFSPAVSFMKHKRRDDLAAVDSWYVWVTRGEGDDIIMSYDYHLCWDSNAGKDGRGHGPQRHDVYYMVFNTKTGAWRNVGGEELTIPITREYADEMTLVARTGEDWTFNGSTHLNPDGHPHISMNIGKDIGERTGGPKQTSHFRWNGTKWFGGNSVAGVESRGDFIVRSADEVSFLLAYRDGGQGIVAWWNSTDGGATFTKGDEVLRREKAGWAITSIIRNSTPEARVIVAEKHRGSDWHRVYLLGDKGPVKRLKSEADKLPR</sequence>
<comment type="caution">
    <text evidence="2">The sequence shown here is derived from an EMBL/GenBank/DDBJ whole genome shotgun (WGS) entry which is preliminary data.</text>
</comment>
<keyword evidence="1" id="KW-0732">Signal</keyword>
<name>A0A934VMZ4_9BACT</name>
<organism evidence="2 3">
    <name type="scientific">Pelagicoccus mobilis</name>
    <dbReference type="NCBI Taxonomy" id="415221"/>
    <lineage>
        <taxon>Bacteria</taxon>
        <taxon>Pseudomonadati</taxon>
        <taxon>Verrucomicrobiota</taxon>
        <taxon>Opitutia</taxon>
        <taxon>Puniceicoccales</taxon>
        <taxon>Pelagicoccaceae</taxon>
        <taxon>Pelagicoccus</taxon>
    </lineage>
</organism>
<dbReference type="Proteomes" id="UP000617628">
    <property type="component" value="Unassembled WGS sequence"/>
</dbReference>
<proteinExistence type="predicted"/>
<feature type="signal peptide" evidence="1">
    <location>
        <begin position="1"/>
        <end position="32"/>
    </location>
</feature>
<protein>
    <submittedName>
        <fullName evidence="2">BNR-4 repeat-containing protein</fullName>
    </submittedName>
</protein>
<reference evidence="2" key="1">
    <citation type="submission" date="2021-01" db="EMBL/GenBank/DDBJ databases">
        <title>Modified the classification status of verrucomicrobia.</title>
        <authorList>
            <person name="Feng X."/>
        </authorList>
    </citation>
    <scope>NUCLEOTIDE SEQUENCE</scope>
    <source>
        <strain evidence="2">KCTC 13126</strain>
    </source>
</reference>
<keyword evidence="3" id="KW-1185">Reference proteome</keyword>
<evidence type="ECO:0000256" key="1">
    <source>
        <dbReference type="SAM" id="SignalP"/>
    </source>
</evidence>
<accession>A0A934VMZ4</accession>
<dbReference type="Pfam" id="PF15892">
    <property type="entry name" value="BNR_4"/>
    <property type="match status" value="1"/>
</dbReference>